<protein>
    <submittedName>
        <fullName evidence="3">PIN domain-containing protein</fullName>
    </submittedName>
</protein>
<evidence type="ECO:0000313" key="4">
    <source>
        <dbReference type="Proteomes" id="UP000266649"/>
    </source>
</evidence>
<feature type="domain" description="PIN" evidence="1">
    <location>
        <begin position="10"/>
        <end position="116"/>
    </location>
</feature>
<proteinExistence type="predicted"/>
<dbReference type="OrthoDB" id="211933at2"/>
<dbReference type="SUPFAM" id="SSF88723">
    <property type="entry name" value="PIN domain-like"/>
    <property type="match status" value="1"/>
</dbReference>
<dbReference type="RefSeq" id="WP_119136794.1">
    <property type="nucleotide sequence ID" value="NZ_QXXQ01000024.1"/>
</dbReference>
<accession>A0A398BRH5</accession>
<dbReference type="InterPro" id="IPR029060">
    <property type="entry name" value="PIN-like_dom_sf"/>
</dbReference>
<dbReference type="Proteomes" id="UP000266649">
    <property type="component" value="Unassembled WGS sequence"/>
</dbReference>
<sequence>MSIVANPFVVLLDANVLFPFRVRDVLLTFAHEGLFRARFTDDILDEWTRNLIRLKPHLETSVRQQEAMIREVFDECFVTGYGPIIPSLDLPDPGDRHVLAAAIRASAQVIVTENRRDFPAAVLDEYGIETLGADDMLVSTYELFPSEAARALSRVRKRYRTPPMTASEFLFDLTKSGLPKLAATLRRDIEAL</sequence>
<dbReference type="Pfam" id="PF13470">
    <property type="entry name" value="PIN_3"/>
    <property type="match status" value="1"/>
</dbReference>
<evidence type="ECO:0000259" key="2">
    <source>
        <dbReference type="Pfam" id="PF26343"/>
    </source>
</evidence>
<dbReference type="AlphaFoldDB" id="A0A398BRH5"/>
<dbReference type="InterPro" id="IPR058652">
    <property type="entry name" value="VapC50_C"/>
</dbReference>
<organism evidence="3 4">
    <name type="scientific">Gemmobacter lutimaris</name>
    <dbReference type="NCBI Taxonomy" id="2306023"/>
    <lineage>
        <taxon>Bacteria</taxon>
        <taxon>Pseudomonadati</taxon>
        <taxon>Pseudomonadota</taxon>
        <taxon>Alphaproteobacteria</taxon>
        <taxon>Rhodobacterales</taxon>
        <taxon>Paracoccaceae</taxon>
        <taxon>Gemmobacter</taxon>
    </lineage>
</organism>
<reference evidence="3 4" key="1">
    <citation type="submission" date="2018-09" db="EMBL/GenBank/DDBJ databases">
        <title>Gemmobacter lutimaris sp. nov., a marine bacterium isolated from tidal flat.</title>
        <authorList>
            <person name="Lee D.W."/>
            <person name="Yoo Y."/>
            <person name="Kim J.-J."/>
            <person name="Kim B.S."/>
        </authorList>
    </citation>
    <scope>NUCLEOTIDE SEQUENCE [LARGE SCALE GENOMIC DNA]</scope>
    <source>
        <strain evidence="3 4">YJ-T1-11</strain>
    </source>
</reference>
<evidence type="ECO:0000259" key="1">
    <source>
        <dbReference type="Pfam" id="PF13470"/>
    </source>
</evidence>
<comment type="caution">
    <text evidence="3">The sequence shown here is derived from an EMBL/GenBank/DDBJ whole genome shotgun (WGS) entry which is preliminary data.</text>
</comment>
<dbReference type="Pfam" id="PF26343">
    <property type="entry name" value="VapC50_C"/>
    <property type="match status" value="1"/>
</dbReference>
<dbReference type="InterPro" id="IPR002716">
    <property type="entry name" value="PIN_dom"/>
</dbReference>
<feature type="domain" description="VapC50 C-terminal" evidence="2">
    <location>
        <begin position="133"/>
        <end position="187"/>
    </location>
</feature>
<keyword evidence="4" id="KW-1185">Reference proteome</keyword>
<evidence type="ECO:0000313" key="3">
    <source>
        <dbReference type="EMBL" id="RID89776.1"/>
    </source>
</evidence>
<name>A0A398BRH5_9RHOB</name>
<gene>
    <name evidence="3" type="ORF">D2N39_21445</name>
</gene>
<dbReference type="EMBL" id="QXXQ01000024">
    <property type="protein sequence ID" value="RID89776.1"/>
    <property type="molecule type" value="Genomic_DNA"/>
</dbReference>